<evidence type="ECO:0000259" key="9">
    <source>
        <dbReference type="PROSITE" id="PS51755"/>
    </source>
</evidence>
<gene>
    <name evidence="10" type="primary">copR_4</name>
    <name evidence="10" type="ORF">Poly30_54730</name>
</gene>
<dbReference type="RefSeq" id="WP_145205153.1">
    <property type="nucleotide sequence ID" value="NZ_CP036434.1"/>
</dbReference>
<evidence type="ECO:0000256" key="4">
    <source>
        <dbReference type="ARBA" id="ARBA00023125"/>
    </source>
</evidence>
<keyword evidence="5" id="KW-0804">Transcription</keyword>
<dbReference type="SUPFAM" id="SSF52172">
    <property type="entry name" value="CheY-like"/>
    <property type="match status" value="1"/>
</dbReference>
<evidence type="ECO:0000313" key="11">
    <source>
        <dbReference type="Proteomes" id="UP000320390"/>
    </source>
</evidence>
<protein>
    <submittedName>
        <fullName evidence="10">Transcriptional activator protein CopR</fullName>
    </submittedName>
</protein>
<dbReference type="EMBL" id="CP036434">
    <property type="protein sequence ID" value="QDV09912.1"/>
    <property type="molecule type" value="Genomic_DNA"/>
</dbReference>
<dbReference type="GO" id="GO:0000976">
    <property type="term" value="F:transcription cis-regulatory region binding"/>
    <property type="evidence" value="ECO:0007669"/>
    <property type="project" value="TreeGrafter"/>
</dbReference>
<dbReference type="GO" id="GO:0032993">
    <property type="term" value="C:protein-DNA complex"/>
    <property type="evidence" value="ECO:0007669"/>
    <property type="project" value="TreeGrafter"/>
</dbReference>
<feature type="DNA-binding region" description="OmpR/PhoB-type" evidence="7">
    <location>
        <begin position="124"/>
        <end position="222"/>
    </location>
</feature>
<dbReference type="Proteomes" id="UP000320390">
    <property type="component" value="Chromosome"/>
</dbReference>
<evidence type="ECO:0000256" key="6">
    <source>
        <dbReference type="PROSITE-ProRule" id="PRU00169"/>
    </source>
</evidence>
<dbReference type="GO" id="GO:0000156">
    <property type="term" value="F:phosphorelay response regulator activity"/>
    <property type="evidence" value="ECO:0007669"/>
    <property type="project" value="TreeGrafter"/>
</dbReference>
<dbReference type="Gene3D" id="6.10.250.690">
    <property type="match status" value="1"/>
</dbReference>
<dbReference type="PROSITE" id="PS50110">
    <property type="entry name" value="RESPONSE_REGULATORY"/>
    <property type="match status" value="1"/>
</dbReference>
<dbReference type="Gene3D" id="3.40.50.2300">
    <property type="match status" value="1"/>
</dbReference>
<proteinExistence type="predicted"/>
<evidence type="ECO:0000256" key="3">
    <source>
        <dbReference type="ARBA" id="ARBA00023015"/>
    </source>
</evidence>
<name>A0A518F0P9_9BACT</name>
<dbReference type="SMART" id="SM00448">
    <property type="entry name" value="REC"/>
    <property type="match status" value="1"/>
</dbReference>
<evidence type="ECO:0000313" key="10">
    <source>
        <dbReference type="EMBL" id="QDV09912.1"/>
    </source>
</evidence>
<keyword evidence="4 7" id="KW-0238">DNA-binding</keyword>
<keyword evidence="11" id="KW-1185">Reference proteome</keyword>
<dbReference type="Pfam" id="PF00486">
    <property type="entry name" value="Trans_reg_C"/>
    <property type="match status" value="1"/>
</dbReference>
<dbReference type="InterPro" id="IPR001867">
    <property type="entry name" value="OmpR/PhoB-type_DNA-bd"/>
</dbReference>
<evidence type="ECO:0000256" key="5">
    <source>
        <dbReference type="ARBA" id="ARBA00023163"/>
    </source>
</evidence>
<dbReference type="OrthoDB" id="272875at2"/>
<reference evidence="10 11" key="1">
    <citation type="submission" date="2019-02" db="EMBL/GenBank/DDBJ databases">
        <title>Deep-cultivation of Planctomycetes and their phenomic and genomic characterization uncovers novel biology.</title>
        <authorList>
            <person name="Wiegand S."/>
            <person name="Jogler M."/>
            <person name="Boedeker C."/>
            <person name="Pinto D."/>
            <person name="Vollmers J."/>
            <person name="Rivas-Marin E."/>
            <person name="Kohn T."/>
            <person name="Peeters S.H."/>
            <person name="Heuer A."/>
            <person name="Rast P."/>
            <person name="Oberbeckmann S."/>
            <person name="Bunk B."/>
            <person name="Jeske O."/>
            <person name="Meyerdierks A."/>
            <person name="Storesund J.E."/>
            <person name="Kallscheuer N."/>
            <person name="Luecker S."/>
            <person name="Lage O.M."/>
            <person name="Pohl T."/>
            <person name="Merkel B.J."/>
            <person name="Hornburger P."/>
            <person name="Mueller R.-W."/>
            <person name="Bruemmer F."/>
            <person name="Labrenz M."/>
            <person name="Spormann A.M."/>
            <person name="Op den Camp H."/>
            <person name="Overmann J."/>
            <person name="Amann R."/>
            <person name="Jetten M.S.M."/>
            <person name="Mascher T."/>
            <person name="Medema M.H."/>
            <person name="Devos D.P."/>
            <person name="Kaster A.-K."/>
            <person name="Ovreas L."/>
            <person name="Rohde M."/>
            <person name="Galperin M.Y."/>
            <person name="Jogler C."/>
        </authorList>
    </citation>
    <scope>NUCLEOTIDE SEQUENCE [LARGE SCALE GENOMIC DNA]</scope>
    <source>
        <strain evidence="10 11">Poly30</strain>
    </source>
</reference>
<organism evidence="10 11">
    <name type="scientific">Saltatorellus ferox</name>
    <dbReference type="NCBI Taxonomy" id="2528018"/>
    <lineage>
        <taxon>Bacteria</taxon>
        <taxon>Pseudomonadati</taxon>
        <taxon>Planctomycetota</taxon>
        <taxon>Planctomycetia</taxon>
        <taxon>Planctomycetia incertae sedis</taxon>
        <taxon>Saltatorellus</taxon>
    </lineage>
</organism>
<dbReference type="GO" id="GO:0005829">
    <property type="term" value="C:cytosol"/>
    <property type="evidence" value="ECO:0007669"/>
    <property type="project" value="TreeGrafter"/>
</dbReference>
<keyword evidence="1 6" id="KW-0597">Phosphoprotein</keyword>
<dbReference type="CDD" id="cd00383">
    <property type="entry name" value="trans_reg_C"/>
    <property type="match status" value="1"/>
</dbReference>
<dbReference type="PANTHER" id="PTHR48111">
    <property type="entry name" value="REGULATOR OF RPOS"/>
    <property type="match status" value="1"/>
</dbReference>
<evidence type="ECO:0000256" key="1">
    <source>
        <dbReference type="ARBA" id="ARBA00022553"/>
    </source>
</evidence>
<keyword evidence="2" id="KW-0902">Two-component regulatory system</keyword>
<evidence type="ECO:0000256" key="2">
    <source>
        <dbReference type="ARBA" id="ARBA00023012"/>
    </source>
</evidence>
<keyword evidence="3" id="KW-0805">Transcription regulation</keyword>
<dbReference type="GO" id="GO:0006355">
    <property type="term" value="P:regulation of DNA-templated transcription"/>
    <property type="evidence" value="ECO:0007669"/>
    <property type="project" value="InterPro"/>
</dbReference>
<dbReference type="InterPro" id="IPR039420">
    <property type="entry name" value="WalR-like"/>
</dbReference>
<dbReference type="PANTHER" id="PTHR48111:SF22">
    <property type="entry name" value="REGULATOR OF RPOS"/>
    <property type="match status" value="1"/>
</dbReference>
<accession>A0A518F0P9</accession>
<dbReference type="InterPro" id="IPR036388">
    <property type="entry name" value="WH-like_DNA-bd_sf"/>
</dbReference>
<dbReference type="InterPro" id="IPR001789">
    <property type="entry name" value="Sig_transdc_resp-reg_receiver"/>
</dbReference>
<sequence>MRILVVEDNPKMAESVAKSLQELDYGVDTVGTGYEAEELASSDVYDLYLLDLMLPDRDGIDLCRNIRRMGIKAPILMLTALSGTARKVAGLDSGADDYLTKPFEVDELVARVRALLRRGAASESTKLKHGEVEMDLAKRTVRRGEERIKLTAKEFALLEFLLRNPDKVLSRSVITEKVWDMNYEPTSNVVDVYVSNLRRKLDKPFPDKLIHTVIGTGYRFGRGDG</sequence>
<dbReference type="InterPro" id="IPR011006">
    <property type="entry name" value="CheY-like_superfamily"/>
</dbReference>
<feature type="domain" description="OmpR/PhoB-type" evidence="9">
    <location>
        <begin position="124"/>
        <end position="222"/>
    </location>
</feature>
<dbReference type="SMART" id="SM00862">
    <property type="entry name" value="Trans_reg_C"/>
    <property type="match status" value="1"/>
</dbReference>
<dbReference type="Gene3D" id="1.10.10.10">
    <property type="entry name" value="Winged helix-like DNA-binding domain superfamily/Winged helix DNA-binding domain"/>
    <property type="match status" value="1"/>
</dbReference>
<dbReference type="Pfam" id="PF00072">
    <property type="entry name" value="Response_reg"/>
    <property type="match status" value="1"/>
</dbReference>
<feature type="domain" description="Response regulatory" evidence="8">
    <location>
        <begin position="2"/>
        <end position="116"/>
    </location>
</feature>
<feature type="modified residue" description="4-aspartylphosphate" evidence="6">
    <location>
        <position position="51"/>
    </location>
</feature>
<evidence type="ECO:0000256" key="7">
    <source>
        <dbReference type="PROSITE-ProRule" id="PRU01091"/>
    </source>
</evidence>
<evidence type="ECO:0000259" key="8">
    <source>
        <dbReference type="PROSITE" id="PS50110"/>
    </source>
</evidence>
<dbReference type="FunFam" id="1.10.10.10:FF:000005">
    <property type="entry name" value="Two-component system response regulator"/>
    <property type="match status" value="1"/>
</dbReference>
<dbReference type="PROSITE" id="PS51755">
    <property type="entry name" value="OMPR_PHOB"/>
    <property type="match status" value="1"/>
</dbReference>
<dbReference type="AlphaFoldDB" id="A0A518F0P9"/>
<dbReference type="FunFam" id="3.40.50.2300:FF:000002">
    <property type="entry name" value="DNA-binding response regulator PhoP"/>
    <property type="match status" value="1"/>
</dbReference>